<dbReference type="InterPro" id="IPR001789">
    <property type="entry name" value="Sig_transdc_resp-reg_receiver"/>
</dbReference>
<dbReference type="GO" id="GO:0006355">
    <property type="term" value="P:regulation of DNA-templated transcription"/>
    <property type="evidence" value="ECO:0007669"/>
    <property type="project" value="InterPro"/>
</dbReference>
<dbReference type="PRINTS" id="PR00038">
    <property type="entry name" value="HTHLUXR"/>
</dbReference>
<dbReference type="SMART" id="SM00448">
    <property type="entry name" value="REC"/>
    <property type="match status" value="1"/>
</dbReference>
<dbReference type="InterPro" id="IPR058245">
    <property type="entry name" value="NreC/VraR/RcsB-like_REC"/>
</dbReference>
<gene>
    <name evidence="9" type="ORF">BTN82_20025</name>
</gene>
<accession>A0A1Q8EMU9</accession>
<evidence type="ECO:0000313" key="10">
    <source>
        <dbReference type="Proteomes" id="UP000185578"/>
    </source>
</evidence>
<dbReference type="RefSeq" id="WP_075120834.1">
    <property type="nucleotide sequence ID" value="NZ_MSCT01000018.1"/>
</dbReference>
<dbReference type="AlphaFoldDB" id="A0A1Q8EMU9"/>
<feature type="modified residue" description="4-aspartylphosphate" evidence="6">
    <location>
        <position position="64"/>
    </location>
</feature>
<dbReference type="NCBIfam" id="NF011896">
    <property type="entry name" value="PRK15369.1"/>
    <property type="match status" value="1"/>
</dbReference>
<evidence type="ECO:0000259" key="8">
    <source>
        <dbReference type="PROSITE" id="PS50110"/>
    </source>
</evidence>
<dbReference type="Gene3D" id="3.40.50.2300">
    <property type="match status" value="1"/>
</dbReference>
<dbReference type="Pfam" id="PF00196">
    <property type="entry name" value="GerE"/>
    <property type="match status" value="1"/>
</dbReference>
<evidence type="ECO:0000313" key="9">
    <source>
        <dbReference type="EMBL" id="OLF53089.1"/>
    </source>
</evidence>
<dbReference type="InterPro" id="IPR000792">
    <property type="entry name" value="Tscrpt_reg_LuxR_C"/>
</dbReference>
<dbReference type="Pfam" id="PF00072">
    <property type="entry name" value="Response_reg"/>
    <property type="match status" value="1"/>
</dbReference>
<dbReference type="CDD" id="cd06170">
    <property type="entry name" value="LuxR_C_like"/>
    <property type="match status" value="1"/>
</dbReference>
<keyword evidence="1 6" id="KW-0597">Phosphoprotein</keyword>
<dbReference type="PROSITE" id="PS00622">
    <property type="entry name" value="HTH_LUXR_1"/>
    <property type="match status" value="1"/>
</dbReference>
<keyword evidence="4 9" id="KW-0238">DNA-binding</keyword>
<dbReference type="GO" id="GO:0003677">
    <property type="term" value="F:DNA binding"/>
    <property type="evidence" value="ECO:0007669"/>
    <property type="project" value="UniProtKB-KW"/>
</dbReference>
<evidence type="ECO:0000256" key="2">
    <source>
        <dbReference type="ARBA" id="ARBA00023012"/>
    </source>
</evidence>
<keyword evidence="2" id="KW-0902">Two-component regulatory system</keyword>
<dbReference type="GO" id="GO:0000160">
    <property type="term" value="P:phosphorelay signal transduction system"/>
    <property type="evidence" value="ECO:0007669"/>
    <property type="project" value="UniProtKB-KW"/>
</dbReference>
<organism evidence="9 10">
    <name type="scientific">Pseudomonas chlororaphis</name>
    <dbReference type="NCBI Taxonomy" id="587753"/>
    <lineage>
        <taxon>Bacteria</taxon>
        <taxon>Pseudomonadati</taxon>
        <taxon>Pseudomonadota</taxon>
        <taxon>Gammaproteobacteria</taxon>
        <taxon>Pseudomonadales</taxon>
        <taxon>Pseudomonadaceae</taxon>
        <taxon>Pseudomonas</taxon>
    </lineage>
</organism>
<proteinExistence type="predicted"/>
<dbReference type="OrthoDB" id="9796655at2"/>
<dbReference type="PROSITE" id="PS50110">
    <property type="entry name" value="RESPONSE_REGULATORY"/>
    <property type="match status" value="1"/>
</dbReference>
<dbReference type="PROSITE" id="PS50043">
    <property type="entry name" value="HTH_LUXR_2"/>
    <property type="match status" value="1"/>
</dbReference>
<dbReference type="SMART" id="SM00421">
    <property type="entry name" value="HTH_LUXR"/>
    <property type="match status" value="1"/>
</dbReference>
<dbReference type="EMBL" id="MSCT01000018">
    <property type="protein sequence ID" value="OLF53089.1"/>
    <property type="molecule type" value="Genomic_DNA"/>
</dbReference>
<dbReference type="PANTHER" id="PTHR43214:SF3">
    <property type="entry name" value="RESPONSE REGULATOR UVRY"/>
    <property type="match status" value="1"/>
</dbReference>
<evidence type="ECO:0000256" key="5">
    <source>
        <dbReference type="ARBA" id="ARBA00023163"/>
    </source>
</evidence>
<dbReference type="InterPro" id="IPR016032">
    <property type="entry name" value="Sig_transdc_resp-reg_C-effctor"/>
</dbReference>
<feature type="domain" description="Response regulatory" evidence="8">
    <location>
        <begin position="13"/>
        <end position="129"/>
    </location>
</feature>
<dbReference type="SUPFAM" id="SSF52172">
    <property type="entry name" value="CheY-like"/>
    <property type="match status" value="1"/>
</dbReference>
<keyword evidence="3" id="KW-0805">Transcription regulation</keyword>
<dbReference type="PANTHER" id="PTHR43214">
    <property type="entry name" value="TWO-COMPONENT RESPONSE REGULATOR"/>
    <property type="match status" value="1"/>
</dbReference>
<comment type="caution">
    <text evidence="9">The sequence shown here is derived from an EMBL/GenBank/DDBJ whole genome shotgun (WGS) entry which is preliminary data.</text>
</comment>
<dbReference type="InterPro" id="IPR011006">
    <property type="entry name" value="CheY-like_superfamily"/>
</dbReference>
<name>A0A1Q8EMU9_9PSED</name>
<evidence type="ECO:0000256" key="6">
    <source>
        <dbReference type="PROSITE-ProRule" id="PRU00169"/>
    </source>
</evidence>
<reference evidence="9 10" key="1">
    <citation type="submission" date="2016-12" db="EMBL/GenBank/DDBJ databases">
        <authorList>
            <person name="Song W.-J."/>
            <person name="Kurnit D.M."/>
        </authorList>
    </citation>
    <scope>NUCLEOTIDE SEQUENCE [LARGE SCALE GENOMIC DNA]</scope>
    <source>
        <strain evidence="9 10">PCL1601</strain>
    </source>
</reference>
<sequence>MLSYLQTTPAPQRILIVEDHYLLIYGIKLLLSAMPGYEVVGEIVDGLNVYAACQELKPDVVLLDLGLPGMDGIDVIRQLKRRRPELTIVVVTADASEHRARDALAAGALAYILKKSSQQVLLAGLQTAIAGQVFLDPALNLAHVTSAPNVGGLGNLTTRERQILKLIAEGDRNRDISEKLSITIKTVETHRLNLMRKLDAHNIAELVNWACRLGIH</sequence>
<evidence type="ECO:0000256" key="4">
    <source>
        <dbReference type="ARBA" id="ARBA00023125"/>
    </source>
</evidence>
<keyword evidence="5" id="KW-0804">Transcription</keyword>
<dbReference type="SUPFAM" id="SSF46894">
    <property type="entry name" value="C-terminal effector domain of the bipartite response regulators"/>
    <property type="match status" value="1"/>
</dbReference>
<evidence type="ECO:0000256" key="1">
    <source>
        <dbReference type="ARBA" id="ARBA00022553"/>
    </source>
</evidence>
<dbReference type="InterPro" id="IPR039420">
    <property type="entry name" value="WalR-like"/>
</dbReference>
<dbReference type="CDD" id="cd17535">
    <property type="entry name" value="REC_NarL-like"/>
    <property type="match status" value="1"/>
</dbReference>
<dbReference type="Proteomes" id="UP000185578">
    <property type="component" value="Unassembled WGS sequence"/>
</dbReference>
<feature type="domain" description="HTH luxR-type" evidence="7">
    <location>
        <begin position="149"/>
        <end position="214"/>
    </location>
</feature>
<protein>
    <submittedName>
        <fullName evidence="9">DNA-binding response regulator</fullName>
    </submittedName>
</protein>
<evidence type="ECO:0000259" key="7">
    <source>
        <dbReference type="PROSITE" id="PS50043"/>
    </source>
</evidence>
<evidence type="ECO:0000256" key="3">
    <source>
        <dbReference type="ARBA" id="ARBA00023015"/>
    </source>
</evidence>